<gene>
    <name evidence="6" type="ORF">R9X50_00135400</name>
</gene>
<dbReference type="SMART" id="SM00448">
    <property type="entry name" value="REC"/>
    <property type="match status" value="1"/>
</dbReference>
<dbReference type="SUPFAM" id="SSF55874">
    <property type="entry name" value="ATPase domain of HSP90 chaperone/DNA topoisomerase II/histidine kinase"/>
    <property type="match status" value="1"/>
</dbReference>
<dbReference type="PROSITE" id="PS50109">
    <property type="entry name" value="HIS_KIN"/>
    <property type="match status" value="1"/>
</dbReference>
<dbReference type="Pfam" id="PF00072">
    <property type="entry name" value="Response_reg"/>
    <property type="match status" value="1"/>
</dbReference>
<dbReference type="InterPro" id="IPR036890">
    <property type="entry name" value="HATPase_C_sf"/>
</dbReference>
<dbReference type="GO" id="GO:0000160">
    <property type="term" value="P:phosphorelay signal transduction system"/>
    <property type="evidence" value="ECO:0007669"/>
    <property type="project" value="InterPro"/>
</dbReference>
<dbReference type="InterPro" id="IPR001789">
    <property type="entry name" value="Sig_transdc_resp-reg_receiver"/>
</dbReference>
<dbReference type="InterPro" id="IPR005467">
    <property type="entry name" value="His_kinase_dom"/>
</dbReference>
<dbReference type="PROSITE" id="PS50110">
    <property type="entry name" value="RESPONSE_REGULATORY"/>
    <property type="match status" value="1"/>
</dbReference>
<evidence type="ECO:0000256" key="1">
    <source>
        <dbReference type="ARBA" id="ARBA00022553"/>
    </source>
</evidence>
<feature type="compositionally biased region" description="Low complexity" evidence="3">
    <location>
        <begin position="390"/>
        <end position="399"/>
    </location>
</feature>
<evidence type="ECO:0000256" key="3">
    <source>
        <dbReference type="SAM" id="MobiDB-lite"/>
    </source>
</evidence>
<dbReference type="Gene3D" id="3.30.565.10">
    <property type="entry name" value="Histidine kinase-like ATPase, C-terminal domain"/>
    <property type="match status" value="1"/>
</dbReference>
<dbReference type="PANTHER" id="PTHR43719">
    <property type="entry name" value="TWO-COMPONENT HISTIDINE KINASE"/>
    <property type="match status" value="1"/>
</dbReference>
<sequence length="573" mass="62864">MLLDTMNHLLDFAKINSLTKKCRNESGESATLPIGDGLTKISTTDLGQLVQDVVDGVYLGFSSRQPKQQGFDTHEYATPLSDDPVVLVDIDPTVDWIFDTEPGAWKRILMNLLGNALKYTKQGQVAVTLSINRNTEPQTLRSSISKQICLQVTDTGRGMSADFMKHKLFTPFAQENHLSVGTGLGLSIVHQLVHSLDGSINVQSKPNIGTDIAVMIPIGDKTRASQPKRSLDASTRKPSIDSDTRFKDCKLVVRASFGSSSESAKISAERKLFEDIARGWCGMTVCSQAKDMEESQNGNTFFLTHNRVSQDTSSMGWRICHQFSSAAGKTKSAEIALKHPYAPKRFVMALSEARAAGHDALSKIPLEAGLGITTGENETQSQLQPRLEQSESASSRFSSPLQLRSPRNAEDTTEGEKQLHILLVDDNFINLKVLGTCIDKTGCTYIKATNGKEAVDIHETSVQSFDLIFMDLSMPIMDGYEATRRIRKREEQASIKRARIVALTALGSNDAKRDACHAGVDMFISKPVKMSDIRTLLEAECLRLNAKETLEAVNARLGPQSTITACGWMMESG</sequence>
<proteinExistence type="predicted"/>
<organism evidence="6 7">
    <name type="scientific">Acrodontium crateriforme</name>
    <dbReference type="NCBI Taxonomy" id="150365"/>
    <lineage>
        <taxon>Eukaryota</taxon>
        <taxon>Fungi</taxon>
        <taxon>Dikarya</taxon>
        <taxon>Ascomycota</taxon>
        <taxon>Pezizomycotina</taxon>
        <taxon>Dothideomycetes</taxon>
        <taxon>Dothideomycetidae</taxon>
        <taxon>Mycosphaerellales</taxon>
        <taxon>Teratosphaeriaceae</taxon>
        <taxon>Acrodontium</taxon>
    </lineage>
</organism>
<dbReference type="AlphaFoldDB" id="A0AAQ3LZL4"/>
<dbReference type="SUPFAM" id="SSF52172">
    <property type="entry name" value="CheY-like"/>
    <property type="match status" value="1"/>
</dbReference>
<dbReference type="PANTHER" id="PTHR43719:SF69">
    <property type="entry name" value="HISTIDINE KINASE G7"/>
    <property type="match status" value="1"/>
</dbReference>
<reference evidence="6 7" key="1">
    <citation type="submission" date="2023-11" db="EMBL/GenBank/DDBJ databases">
        <title>An acidophilic fungus is an integral part of prey digestion in a carnivorous sundew plant.</title>
        <authorList>
            <person name="Tsai I.J."/>
        </authorList>
    </citation>
    <scope>NUCLEOTIDE SEQUENCE [LARGE SCALE GENOMIC DNA]</scope>
    <source>
        <strain evidence="6">169a</strain>
    </source>
</reference>
<dbReference type="InterPro" id="IPR004358">
    <property type="entry name" value="Sig_transdc_His_kin-like_C"/>
</dbReference>
<dbReference type="CDD" id="cd17546">
    <property type="entry name" value="REC_hyHK_CKI1_RcsC-like"/>
    <property type="match status" value="1"/>
</dbReference>
<feature type="domain" description="Histidine kinase" evidence="4">
    <location>
        <begin position="106"/>
        <end position="220"/>
    </location>
</feature>
<dbReference type="InterPro" id="IPR003594">
    <property type="entry name" value="HATPase_dom"/>
</dbReference>
<dbReference type="PRINTS" id="PR00344">
    <property type="entry name" value="BCTRLSENSOR"/>
</dbReference>
<evidence type="ECO:0000259" key="5">
    <source>
        <dbReference type="PROSITE" id="PS50110"/>
    </source>
</evidence>
<evidence type="ECO:0000256" key="2">
    <source>
        <dbReference type="PROSITE-ProRule" id="PRU00169"/>
    </source>
</evidence>
<dbReference type="Gene3D" id="3.40.50.2300">
    <property type="match status" value="1"/>
</dbReference>
<protein>
    <submittedName>
        <fullName evidence="6">Uncharacterized protein</fullName>
    </submittedName>
</protein>
<dbReference type="Pfam" id="PF02518">
    <property type="entry name" value="HATPase_c"/>
    <property type="match status" value="1"/>
</dbReference>
<dbReference type="InterPro" id="IPR050956">
    <property type="entry name" value="2C_system_His_kinase"/>
</dbReference>
<feature type="region of interest" description="Disordered" evidence="3">
    <location>
        <begin position="376"/>
        <end position="412"/>
    </location>
</feature>
<evidence type="ECO:0000313" key="6">
    <source>
        <dbReference type="EMBL" id="WPG98562.1"/>
    </source>
</evidence>
<keyword evidence="7" id="KW-1185">Reference proteome</keyword>
<evidence type="ECO:0000259" key="4">
    <source>
        <dbReference type="PROSITE" id="PS50109"/>
    </source>
</evidence>
<name>A0AAQ3LZL4_9PEZI</name>
<evidence type="ECO:0000313" key="7">
    <source>
        <dbReference type="Proteomes" id="UP001303373"/>
    </source>
</evidence>
<feature type="domain" description="Response regulatory" evidence="5">
    <location>
        <begin position="420"/>
        <end position="541"/>
    </location>
</feature>
<accession>A0AAQ3LZL4</accession>
<dbReference type="InterPro" id="IPR011006">
    <property type="entry name" value="CheY-like_superfamily"/>
</dbReference>
<dbReference type="Proteomes" id="UP001303373">
    <property type="component" value="Chromosome 2"/>
</dbReference>
<dbReference type="EMBL" id="CP138581">
    <property type="protein sequence ID" value="WPG98562.1"/>
    <property type="molecule type" value="Genomic_DNA"/>
</dbReference>
<keyword evidence="1 2" id="KW-0597">Phosphoprotein</keyword>
<feature type="modified residue" description="4-aspartylphosphate" evidence="2">
    <location>
        <position position="471"/>
    </location>
</feature>
<dbReference type="GO" id="GO:0016772">
    <property type="term" value="F:transferase activity, transferring phosphorus-containing groups"/>
    <property type="evidence" value="ECO:0007669"/>
    <property type="project" value="InterPro"/>
</dbReference>
<dbReference type="SMART" id="SM00387">
    <property type="entry name" value="HATPase_c"/>
    <property type="match status" value="1"/>
</dbReference>